<dbReference type="EMBL" id="JAWIIV010000003">
    <property type="protein sequence ID" value="MEC4718478.1"/>
    <property type="molecule type" value="Genomic_DNA"/>
</dbReference>
<organism evidence="1 2">
    <name type="scientific">Noviherbaspirillum album</name>
    <dbReference type="NCBI Taxonomy" id="3080276"/>
    <lineage>
        <taxon>Bacteria</taxon>
        <taxon>Pseudomonadati</taxon>
        <taxon>Pseudomonadota</taxon>
        <taxon>Betaproteobacteria</taxon>
        <taxon>Burkholderiales</taxon>
        <taxon>Oxalobacteraceae</taxon>
        <taxon>Noviherbaspirillum</taxon>
    </lineage>
</organism>
<accession>A0ABU6J4C4</accession>
<proteinExistence type="predicted"/>
<protein>
    <submittedName>
        <fullName evidence="1">Uncharacterized protein</fullName>
    </submittedName>
</protein>
<keyword evidence="2" id="KW-1185">Reference proteome</keyword>
<sequence length="79" mass="8602">MSTATFNSTQTVGLSYTENLSRAARAFLQALLAITPEAKPAAEEKRDVASIAQLYRMARSYDSIQPNLAQELRAIAARA</sequence>
<evidence type="ECO:0000313" key="2">
    <source>
        <dbReference type="Proteomes" id="UP001352263"/>
    </source>
</evidence>
<evidence type="ECO:0000313" key="1">
    <source>
        <dbReference type="EMBL" id="MEC4718478.1"/>
    </source>
</evidence>
<gene>
    <name evidence="1" type="ORF">RY831_04925</name>
</gene>
<dbReference type="Proteomes" id="UP001352263">
    <property type="component" value="Unassembled WGS sequence"/>
</dbReference>
<dbReference type="RefSeq" id="WP_326505214.1">
    <property type="nucleotide sequence ID" value="NZ_JAWIIV010000003.1"/>
</dbReference>
<comment type="caution">
    <text evidence="1">The sequence shown here is derived from an EMBL/GenBank/DDBJ whole genome shotgun (WGS) entry which is preliminary data.</text>
</comment>
<reference evidence="1 2" key="1">
    <citation type="submission" date="2023-10" db="EMBL/GenBank/DDBJ databases">
        <title>Noviherbaspirillum sp. CPCC 100848 genome assembly.</title>
        <authorList>
            <person name="Li X.Y."/>
            <person name="Fang X.M."/>
        </authorList>
    </citation>
    <scope>NUCLEOTIDE SEQUENCE [LARGE SCALE GENOMIC DNA]</scope>
    <source>
        <strain evidence="1 2">CPCC 100848</strain>
    </source>
</reference>
<name>A0ABU6J4C4_9BURK</name>